<evidence type="ECO:0000256" key="1">
    <source>
        <dbReference type="ARBA" id="ARBA00004370"/>
    </source>
</evidence>
<dbReference type="SUPFAM" id="SSF56601">
    <property type="entry name" value="beta-lactamase/transpeptidase-like"/>
    <property type="match status" value="1"/>
</dbReference>
<dbReference type="SUPFAM" id="SSF56519">
    <property type="entry name" value="Penicillin binding protein dimerisation domain"/>
    <property type="match status" value="1"/>
</dbReference>
<evidence type="ECO:0000259" key="6">
    <source>
        <dbReference type="Pfam" id="PF00905"/>
    </source>
</evidence>
<comment type="similarity">
    <text evidence="2">Belongs to the transpeptidase family.</text>
</comment>
<dbReference type="GO" id="GO:0071555">
    <property type="term" value="P:cell wall organization"/>
    <property type="evidence" value="ECO:0007669"/>
    <property type="project" value="TreeGrafter"/>
</dbReference>
<feature type="compositionally biased region" description="Basic residues" evidence="4">
    <location>
        <begin position="46"/>
        <end position="55"/>
    </location>
</feature>
<feature type="region of interest" description="Disordered" evidence="4">
    <location>
        <begin position="1"/>
        <end position="202"/>
    </location>
</feature>
<feature type="compositionally biased region" description="Basic and acidic residues" evidence="4">
    <location>
        <begin position="107"/>
        <end position="119"/>
    </location>
</feature>
<evidence type="ECO:0000256" key="5">
    <source>
        <dbReference type="SAM" id="Phobius"/>
    </source>
</evidence>
<feature type="domain" description="Penicillin-binding protein transpeptidase" evidence="6">
    <location>
        <begin position="495"/>
        <end position="802"/>
    </location>
</feature>
<keyword evidence="9" id="KW-1185">Reference proteome</keyword>
<feature type="transmembrane region" description="Helical" evidence="5">
    <location>
        <begin position="244"/>
        <end position="263"/>
    </location>
</feature>
<gene>
    <name evidence="8" type="ORF">FLP23_08100</name>
</gene>
<feature type="compositionally biased region" description="Basic residues" evidence="4">
    <location>
        <begin position="1"/>
        <end position="11"/>
    </location>
</feature>
<dbReference type="KEGG" id="lyk:FLP23_08100"/>
<dbReference type="InterPro" id="IPR012338">
    <property type="entry name" value="Beta-lactam/transpept-like"/>
</dbReference>
<keyword evidence="5" id="KW-1133">Transmembrane helix</keyword>
<dbReference type="PANTHER" id="PTHR30627">
    <property type="entry name" value="PEPTIDOGLYCAN D,D-TRANSPEPTIDASE"/>
    <property type="match status" value="1"/>
</dbReference>
<proteinExistence type="inferred from homology"/>
<dbReference type="Gene3D" id="3.30.450.330">
    <property type="match status" value="1"/>
</dbReference>
<evidence type="ECO:0000256" key="2">
    <source>
        <dbReference type="ARBA" id="ARBA00007171"/>
    </source>
</evidence>
<dbReference type="Gene3D" id="3.40.710.10">
    <property type="entry name" value="DD-peptidase/beta-lactamase superfamily"/>
    <property type="match status" value="1"/>
</dbReference>
<feature type="compositionally biased region" description="Basic residues" evidence="4">
    <location>
        <begin position="149"/>
        <end position="202"/>
    </location>
</feature>
<keyword evidence="3 5" id="KW-0472">Membrane</keyword>
<dbReference type="InterPro" id="IPR036138">
    <property type="entry name" value="PBP_dimer_sf"/>
</dbReference>
<dbReference type="EMBL" id="CP043504">
    <property type="protein sequence ID" value="QEO09967.1"/>
    <property type="molecule type" value="Genomic_DNA"/>
</dbReference>
<feature type="compositionally biased region" description="Basic and acidic residues" evidence="4">
    <location>
        <begin position="12"/>
        <end position="23"/>
    </location>
</feature>
<dbReference type="OrthoDB" id="9789078at2"/>
<evidence type="ECO:0000313" key="9">
    <source>
        <dbReference type="Proteomes" id="UP000322159"/>
    </source>
</evidence>
<feature type="compositionally biased region" description="Basic residues" evidence="4">
    <location>
        <begin position="126"/>
        <end position="136"/>
    </location>
</feature>
<dbReference type="InterPro" id="IPR005311">
    <property type="entry name" value="PBP_dimer"/>
</dbReference>
<dbReference type="InterPro" id="IPR001460">
    <property type="entry name" value="PCN-bd_Tpept"/>
</dbReference>
<evidence type="ECO:0000259" key="7">
    <source>
        <dbReference type="Pfam" id="PF03717"/>
    </source>
</evidence>
<feature type="compositionally biased region" description="Basic and acidic residues" evidence="4">
    <location>
        <begin position="56"/>
        <end position="67"/>
    </location>
</feature>
<feature type="compositionally biased region" description="Low complexity" evidence="4">
    <location>
        <begin position="93"/>
        <end position="102"/>
    </location>
</feature>
<accession>A0A5C1YAV1</accession>
<feature type="domain" description="Penicillin-binding protein dimerisation" evidence="7">
    <location>
        <begin position="288"/>
        <end position="418"/>
    </location>
</feature>
<dbReference type="AlphaFoldDB" id="A0A5C1YAV1"/>
<dbReference type="GO" id="GO:0008658">
    <property type="term" value="F:penicillin binding"/>
    <property type="evidence" value="ECO:0007669"/>
    <property type="project" value="InterPro"/>
</dbReference>
<evidence type="ECO:0000313" key="8">
    <source>
        <dbReference type="EMBL" id="QEO09967.1"/>
    </source>
</evidence>
<dbReference type="Pfam" id="PF03717">
    <property type="entry name" value="PBP_dimer"/>
    <property type="match status" value="1"/>
</dbReference>
<organism evidence="8 9">
    <name type="scientific">Protaetiibacter larvae</name>
    <dbReference type="NCBI Taxonomy" id="2592654"/>
    <lineage>
        <taxon>Bacteria</taxon>
        <taxon>Bacillati</taxon>
        <taxon>Actinomycetota</taxon>
        <taxon>Actinomycetes</taxon>
        <taxon>Micrococcales</taxon>
        <taxon>Microbacteriaceae</taxon>
        <taxon>Protaetiibacter</taxon>
    </lineage>
</organism>
<dbReference type="InterPro" id="IPR050515">
    <property type="entry name" value="Beta-lactam/transpept"/>
</dbReference>
<keyword evidence="5" id="KW-0812">Transmembrane</keyword>
<protein>
    <submittedName>
        <fullName evidence="8">Penicillin-binding protein 2</fullName>
    </submittedName>
</protein>
<sequence>MPPRGSRRPHERHPGRPAADRLAARRRAPPPRDRPVARAASCASAHLRRARRGRRDRGDPARAAAHEHRARRRRLPDQQPAARAARPRPRPQRGPGAARGAQLHPEPPAERDRPRHGSERQPGVPRRLRGAAARRLRAGERTAGGLGRQPRRQRDPRRRHDAAGSRRHRGGTRRHLRSSRGARRRRHRDLRSGAGRHRRRRAGCGRRTGCRCTARGARHDTVANDALRARGGTVIDARSTRRRLALAVIAVFAIVVVFSIRLVDIQLVRADTLKTVAGSNFRTDTVWGTRGSIVDANGTVLASSVDRFNITAAPDLVKLEGFDRIEEVDGEEKRVKVGFMEAVTEIAELTGADPQQLANTLTADPTKNFVYLVKEVTLEVFRKVAALHIPWVYIEPQPARSYPNGAIAGNLVGLMGTDGPLSGTELKWNDCLAASPGTVGYAISQDGVRMPGSEIVETPASDGGTVHLTIDADLQWFAQQALAEQGAAVGAQWATALVVEVKTGKIIADADWPSIDPNDLNSVAAADSGARSFTAPYEPGSVIKTATVAGLLDAGLLDAGTRFTVEPGYTVPGTRYTIRDSWAHGQIRLTTAGILVNSSNIGISQMSELQSLDARIANLKKFGFGEPTGANFLGEAENAGLVRSAGQTDTVTAITQQFGQGMTATSAQVASLYQTIGNGGVRIPLTLVEGCEHADGSYTDVPDPQGTRVVSQYAADTTLKMLEGVTTQYALAKTLAVPGYRIAAKSGTAEVADADGYGKDRIVSVAGVFPIDDPQYAITVTFAKPVTMKTSAAAAPTFNAIVKQVIKTFRVTPSTVPAPDNPLTW</sequence>
<dbReference type="PANTHER" id="PTHR30627:SF1">
    <property type="entry name" value="PEPTIDOGLYCAN D,D-TRANSPEPTIDASE FTSI"/>
    <property type="match status" value="1"/>
</dbReference>
<name>A0A5C1YAV1_9MICO</name>
<comment type="subcellular location">
    <subcellularLocation>
        <location evidence="1">Membrane</location>
    </subcellularLocation>
</comment>
<evidence type="ECO:0000256" key="4">
    <source>
        <dbReference type="SAM" id="MobiDB-lite"/>
    </source>
</evidence>
<evidence type="ECO:0000256" key="3">
    <source>
        <dbReference type="ARBA" id="ARBA00023136"/>
    </source>
</evidence>
<dbReference type="GO" id="GO:0005886">
    <property type="term" value="C:plasma membrane"/>
    <property type="evidence" value="ECO:0007669"/>
    <property type="project" value="TreeGrafter"/>
</dbReference>
<reference evidence="8 9" key="1">
    <citation type="submission" date="2019-09" db="EMBL/GenBank/DDBJ databases">
        <title>Genome sequencing of strain KACC 19322.</title>
        <authorList>
            <person name="Heo J."/>
            <person name="Kim S.-J."/>
            <person name="Kim J.-S."/>
            <person name="Hong S.-B."/>
            <person name="Kwon S.-W."/>
        </authorList>
    </citation>
    <scope>NUCLEOTIDE SEQUENCE [LARGE SCALE GENOMIC DNA]</scope>
    <source>
        <strain evidence="8 9">KACC 19322</strain>
    </source>
</reference>
<dbReference type="Pfam" id="PF00905">
    <property type="entry name" value="Transpeptidase"/>
    <property type="match status" value="1"/>
</dbReference>
<dbReference type="Proteomes" id="UP000322159">
    <property type="component" value="Chromosome"/>
</dbReference>
<dbReference type="Gene3D" id="3.90.1310.10">
    <property type="entry name" value="Penicillin-binding protein 2a (Domain 2)"/>
    <property type="match status" value="1"/>
</dbReference>